<comment type="subunit">
    <text evidence="6">Component of the GINS complex.</text>
</comment>
<keyword evidence="3 6" id="KW-0235">DNA replication</keyword>
<dbReference type="WBParaSite" id="PTRK_0001687500.1">
    <property type="protein sequence ID" value="PTRK_0001687500.1"/>
    <property type="gene ID" value="PTRK_0001687500"/>
</dbReference>
<dbReference type="Gene3D" id="1.20.58.2050">
    <property type="match status" value="1"/>
</dbReference>
<keyword evidence="4 6" id="KW-0539">Nucleus</keyword>
<evidence type="ECO:0000256" key="6">
    <source>
        <dbReference type="RuleBase" id="RU367161"/>
    </source>
</evidence>
<comment type="subcellular location">
    <subcellularLocation>
        <location evidence="1 6">Nucleus</location>
    </subcellularLocation>
</comment>
<accession>A0A0N5A591</accession>
<dbReference type="Proteomes" id="UP000038045">
    <property type="component" value="Unplaced"/>
</dbReference>
<sequence length="201" mass="23568">MNKSKNVKIPHEIVISEYFDLETSLAEASLFESKCAHSSCKDIFKIIGQEINQNVSNEDEVEKNKGSDVNIPLWSIQSLEKYVSMYTPEWYKVEALETIKADPNIVPVADTHRYYYTVGKSLARFSHDSESKRILKQLHFLFRERIEGLLKSSQGTNEPMRHALVKQEKIFFNISRKTYQNIVNWWRYQNQSDSKKRKIIS</sequence>
<keyword evidence="8" id="KW-1185">Reference proteome</keyword>
<comment type="function">
    <text evidence="6">The GINS complex plays an essential role in the initiation of DNA replication.</text>
</comment>
<evidence type="ECO:0000256" key="3">
    <source>
        <dbReference type="ARBA" id="ARBA00022705"/>
    </source>
</evidence>
<name>A0A0N5A591_PARTI</name>
<dbReference type="PANTHER" id="PTHR22768:SF0">
    <property type="entry name" value="DNA REPLICATION COMPLEX GINS PROTEIN PSF3"/>
    <property type="match status" value="1"/>
</dbReference>
<evidence type="ECO:0000313" key="8">
    <source>
        <dbReference type="Proteomes" id="UP000038045"/>
    </source>
</evidence>
<dbReference type="STRING" id="131310.A0A0N5A591"/>
<comment type="similarity">
    <text evidence="2 6">Belongs to the GINS3/PSF3 family.</text>
</comment>
<dbReference type="PANTHER" id="PTHR22768">
    <property type="entry name" value="DNA REPLICATION COMPLEX GINS PROTEIN PSF3"/>
    <property type="match status" value="1"/>
</dbReference>
<dbReference type="InterPro" id="IPR036224">
    <property type="entry name" value="GINS_bundle-like_dom_sf"/>
</dbReference>
<dbReference type="GO" id="GO:0000811">
    <property type="term" value="C:GINS complex"/>
    <property type="evidence" value="ECO:0007669"/>
    <property type="project" value="UniProtKB-UniRule"/>
</dbReference>
<evidence type="ECO:0000256" key="2">
    <source>
        <dbReference type="ARBA" id="ARBA00006343"/>
    </source>
</evidence>
<dbReference type="GO" id="GO:1902975">
    <property type="term" value="P:mitotic DNA replication initiation"/>
    <property type="evidence" value="ECO:0007669"/>
    <property type="project" value="TreeGrafter"/>
</dbReference>
<feature type="domain" description="GINS subunit" evidence="7">
    <location>
        <begin position="90"/>
        <end position="186"/>
    </location>
</feature>
<dbReference type="SUPFAM" id="SSF158573">
    <property type="entry name" value="GINS helical bundle-like"/>
    <property type="match status" value="1"/>
</dbReference>
<dbReference type="InterPro" id="IPR038437">
    <property type="entry name" value="GINS_Psf3_sf"/>
</dbReference>
<evidence type="ECO:0000256" key="4">
    <source>
        <dbReference type="ARBA" id="ARBA00023242"/>
    </source>
</evidence>
<proteinExistence type="inferred from homology"/>
<reference evidence="9" key="1">
    <citation type="submission" date="2017-02" db="UniProtKB">
        <authorList>
            <consortium name="WormBaseParasite"/>
        </authorList>
    </citation>
    <scope>IDENTIFICATION</scope>
</reference>
<evidence type="ECO:0000256" key="1">
    <source>
        <dbReference type="ARBA" id="ARBA00004123"/>
    </source>
</evidence>
<evidence type="ECO:0000313" key="9">
    <source>
        <dbReference type="WBParaSite" id="PTRK_0001687500.1"/>
    </source>
</evidence>
<dbReference type="InterPro" id="IPR021151">
    <property type="entry name" value="GINS_A"/>
</dbReference>
<dbReference type="Pfam" id="PF05916">
    <property type="entry name" value="Sld5"/>
    <property type="match status" value="1"/>
</dbReference>
<evidence type="ECO:0000259" key="7">
    <source>
        <dbReference type="Pfam" id="PF05916"/>
    </source>
</evidence>
<organism evidence="8 9">
    <name type="scientific">Parastrongyloides trichosuri</name>
    <name type="common">Possum-specific nematode worm</name>
    <dbReference type="NCBI Taxonomy" id="131310"/>
    <lineage>
        <taxon>Eukaryota</taxon>
        <taxon>Metazoa</taxon>
        <taxon>Ecdysozoa</taxon>
        <taxon>Nematoda</taxon>
        <taxon>Chromadorea</taxon>
        <taxon>Rhabditida</taxon>
        <taxon>Tylenchina</taxon>
        <taxon>Panagrolaimomorpha</taxon>
        <taxon>Strongyloidoidea</taxon>
        <taxon>Strongyloididae</taxon>
        <taxon>Parastrongyloides</taxon>
    </lineage>
</organism>
<dbReference type="AlphaFoldDB" id="A0A0N5A591"/>
<dbReference type="InterPro" id="IPR010492">
    <property type="entry name" value="GINS_Psf3"/>
</dbReference>
<evidence type="ECO:0000256" key="5">
    <source>
        <dbReference type="ARBA" id="ARBA00045258"/>
    </source>
</evidence>
<comment type="function">
    <text evidence="5">Required for correct functioning of the GINS complex, a complex that plays an essential role in the initiation of DNA replication, and progression of DNA replication forks. GINS complex is a core component of CDC45-MCM-GINS (CMG) helicase, the molecular machine that unwinds template DNA during replication, and around which the replisome is built.</text>
</comment>
<protein>
    <recommendedName>
        <fullName evidence="6">DNA replication complex GINS protein PSF3</fullName>
    </recommendedName>
</protein>